<dbReference type="InterPro" id="IPR000182">
    <property type="entry name" value="GNAT_dom"/>
</dbReference>
<reference evidence="2" key="2">
    <citation type="journal article" date="2023" name="IMA Fungus">
        <title>Comparative genomic study of the Penicillium genus elucidates a diverse pangenome and 15 lateral gene transfer events.</title>
        <authorList>
            <person name="Petersen C."/>
            <person name="Sorensen T."/>
            <person name="Nielsen M.R."/>
            <person name="Sondergaard T.E."/>
            <person name="Sorensen J.L."/>
            <person name="Fitzpatrick D.A."/>
            <person name="Frisvad J.C."/>
            <person name="Nielsen K.L."/>
        </authorList>
    </citation>
    <scope>NUCLEOTIDE SEQUENCE</scope>
    <source>
        <strain evidence="2">IBT 29677</strain>
    </source>
</reference>
<gene>
    <name evidence="2" type="ORF">N7509_001543</name>
</gene>
<dbReference type="AlphaFoldDB" id="A0A9W9W775"/>
<dbReference type="GeneID" id="81365160"/>
<keyword evidence="3" id="KW-1185">Reference proteome</keyword>
<dbReference type="PANTHER" id="PTHR42791">
    <property type="entry name" value="GNAT FAMILY ACETYLTRANSFERASE"/>
    <property type="match status" value="1"/>
</dbReference>
<dbReference type="SUPFAM" id="SSF55729">
    <property type="entry name" value="Acyl-CoA N-acyltransferases (Nat)"/>
    <property type="match status" value="1"/>
</dbReference>
<dbReference type="CDD" id="cd04301">
    <property type="entry name" value="NAT_SF"/>
    <property type="match status" value="1"/>
</dbReference>
<dbReference type="EMBL" id="JAPZBU010000004">
    <property type="protein sequence ID" value="KAJ5407660.1"/>
    <property type="molecule type" value="Genomic_DNA"/>
</dbReference>
<dbReference type="InterPro" id="IPR052523">
    <property type="entry name" value="Trichothecene_AcTrans"/>
</dbReference>
<dbReference type="InterPro" id="IPR016181">
    <property type="entry name" value="Acyl_CoA_acyltransferase"/>
</dbReference>
<dbReference type="PANTHER" id="PTHR42791:SF2">
    <property type="entry name" value="N-ACETYLTRANSFERASE DOMAIN-CONTAINING PROTEIN"/>
    <property type="match status" value="1"/>
</dbReference>
<evidence type="ECO:0000313" key="3">
    <source>
        <dbReference type="Proteomes" id="UP001147747"/>
    </source>
</evidence>
<reference evidence="2" key="1">
    <citation type="submission" date="2022-12" db="EMBL/GenBank/DDBJ databases">
        <authorList>
            <person name="Petersen C."/>
        </authorList>
    </citation>
    <scope>NUCLEOTIDE SEQUENCE</scope>
    <source>
        <strain evidence="2">IBT 29677</strain>
    </source>
</reference>
<evidence type="ECO:0000313" key="2">
    <source>
        <dbReference type="EMBL" id="KAJ5407660.1"/>
    </source>
</evidence>
<dbReference type="GO" id="GO:0016747">
    <property type="term" value="F:acyltransferase activity, transferring groups other than amino-acyl groups"/>
    <property type="evidence" value="ECO:0007669"/>
    <property type="project" value="InterPro"/>
</dbReference>
<evidence type="ECO:0000259" key="1">
    <source>
        <dbReference type="PROSITE" id="PS51186"/>
    </source>
</evidence>
<dbReference type="OrthoDB" id="410198at2759"/>
<name>A0A9W9W775_9EURO</name>
<accession>A0A9W9W775</accession>
<feature type="domain" description="N-acetyltransferase" evidence="1">
    <location>
        <begin position="3"/>
        <end position="207"/>
    </location>
</feature>
<proteinExistence type="predicted"/>
<organism evidence="2 3">
    <name type="scientific">Penicillium cosmopolitanum</name>
    <dbReference type="NCBI Taxonomy" id="1131564"/>
    <lineage>
        <taxon>Eukaryota</taxon>
        <taxon>Fungi</taxon>
        <taxon>Dikarya</taxon>
        <taxon>Ascomycota</taxon>
        <taxon>Pezizomycotina</taxon>
        <taxon>Eurotiomycetes</taxon>
        <taxon>Eurotiomycetidae</taxon>
        <taxon>Eurotiales</taxon>
        <taxon>Aspergillaceae</taxon>
        <taxon>Penicillium</taxon>
    </lineage>
</organism>
<comment type="caution">
    <text evidence="2">The sequence shown here is derived from an EMBL/GenBank/DDBJ whole genome shotgun (WGS) entry which is preliminary data.</text>
</comment>
<dbReference type="Pfam" id="PF00583">
    <property type="entry name" value="Acetyltransf_1"/>
    <property type="match status" value="1"/>
</dbReference>
<dbReference type="Proteomes" id="UP001147747">
    <property type="component" value="Unassembled WGS sequence"/>
</dbReference>
<dbReference type="RefSeq" id="XP_056491975.1">
    <property type="nucleotide sequence ID" value="XM_056626180.1"/>
</dbReference>
<dbReference type="Gene3D" id="3.40.630.30">
    <property type="match status" value="1"/>
</dbReference>
<protein>
    <submittedName>
        <fullName evidence="2">Acyl-CoA N-acyltransferase</fullName>
    </submittedName>
</protein>
<dbReference type="PROSITE" id="PS51186">
    <property type="entry name" value="GNAT"/>
    <property type="match status" value="1"/>
</dbReference>
<sequence length="221" mass="25139">MDPRIEYATEADGPSLANVNIVSFRHQGLLQEVFPEASDERLGEYKAVYSMKHLANPEMHVLKLVDPASGEIIGYSRWHIPKALVGETLPVLSEKAQEAARNFTAHAPRPMNEAMYKAFRGLLETSRKQFTTEQDMVLDLLAILPEYQGRGLSSKLLRWGCDQADKFGVRVYLEATGDGYPVYIKYGWKPLEEMTLDRRLYGGKTVDRFTLMMRDPQPVKK</sequence>